<keyword evidence="4" id="KW-0813">Transport</keyword>
<evidence type="ECO:0000259" key="7">
    <source>
        <dbReference type="Pfam" id="PF01895"/>
    </source>
</evidence>
<dbReference type="AlphaFoldDB" id="A0A381PXP0"/>
<dbReference type="GO" id="GO:0030643">
    <property type="term" value="P:intracellular phosphate ion homeostasis"/>
    <property type="evidence" value="ECO:0007669"/>
    <property type="project" value="InterPro"/>
</dbReference>
<keyword evidence="6" id="KW-0592">Phosphate transport</keyword>
<comment type="subunit">
    <text evidence="3">Homodimer.</text>
</comment>
<evidence type="ECO:0000256" key="2">
    <source>
        <dbReference type="ARBA" id="ARBA00008107"/>
    </source>
</evidence>
<accession>A0A381PXP0</accession>
<reference evidence="8" key="1">
    <citation type="submission" date="2018-05" db="EMBL/GenBank/DDBJ databases">
        <authorList>
            <person name="Lanie J.A."/>
            <person name="Ng W.-L."/>
            <person name="Kazmierczak K.M."/>
            <person name="Andrzejewski T.M."/>
            <person name="Davidsen T.M."/>
            <person name="Wayne K.J."/>
            <person name="Tettelin H."/>
            <person name="Glass J.I."/>
            <person name="Rusch D."/>
            <person name="Podicherti R."/>
            <person name="Tsui H.-C.T."/>
            <person name="Winkler M.E."/>
        </authorList>
    </citation>
    <scope>NUCLEOTIDE SEQUENCE</scope>
</reference>
<dbReference type="EMBL" id="UINC01001134">
    <property type="protein sequence ID" value="SUZ71816.1"/>
    <property type="molecule type" value="Genomic_DNA"/>
</dbReference>
<evidence type="ECO:0000256" key="6">
    <source>
        <dbReference type="ARBA" id="ARBA00022592"/>
    </source>
</evidence>
<sequence length="224" mass="25372">MVRADFDRSLEELEAELIGLGEIVEKAIIKSMDALERRDLTMAYEVVAEDDLIDEKRFELEEKCIDLIATQQPLAVDLRTLLAVLHIAVELERMGDYAEGIGKICMIIGDDEPVETPKQLRQMAGMGIAMLQRSLKSLMDRDTDLANDVWDSDDEVDALYDGVCHQIFLDMGHNPKIIEAATHFLWVAHDLERIADRATNIAERVIFVVTGRIGRYKQPSQETE</sequence>
<dbReference type="InterPro" id="IPR038078">
    <property type="entry name" value="PhoU-like_sf"/>
</dbReference>
<dbReference type="NCBIfam" id="TIGR02135">
    <property type="entry name" value="phoU_full"/>
    <property type="match status" value="1"/>
</dbReference>
<evidence type="ECO:0000256" key="3">
    <source>
        <dbReference type="ARBA" id="ARBA00011738"/>
    </source>
</evidence>
<organism evidence="8">
    <name type="scientific">marine metagenome</name>
    <dbReference type="NCBI Taxonomy" id="408172"/>
    <lineage>
        <taxon>unclassified sequences</taxon>
        <taxon>metagenomes</taxon>
        <taxon>ecological metagenomes</taxon>
    </lineage>
</organism>
<name>A0A381PXP0_9ZZZZ</name>
<dbReference type="FunFam" id="1.20.58.220:FF:000004">
    <property type="entry name" value="Phosphate-specific transport system accessory protein PhoU"/>
    <property type="match status" value="1"/>
</dbReference>
<dbReference type="InterPro" id="IPR026022">
    <property type="entry name" value="PhoU_dom"/>
</dbReference>
<evidence type="ECO:0000256" key="1">
    <source>
        <dbReference type="ARBA" id="ARBA00004496"/>
    </source>
</evidence>
<keyword evidence="5" id="KW-0963">Cytoplasm</keyword>
<dbReference type="Gene3D" id="1.20.58.220">
    <property type="entry name" value="Phosphate transport system protein phou homolog 2, domain 2"/>
    <property type="match status" value="1"/>
</dbReference>
<comment type="subcellular location">
    <subcellularLocation>
        <location evidence="1">Cytoplasm</location>
    </subcellularLocation>
</comment>
<evidence type="ECO:0000256" key="4">
    <source>
        <dbReference type="ARBA" id="ARBA00022448"/>
    </source>
</evidence>
<dbReference type="GO" id="GO:0005737">
    <property type="term" value="C:cytoplasm"/>
    <property type="evidence" value="ECO:0007669"/>
    <property type="project" value="UniProtKB-SubCell"/>
</dbReference>
<protein>
    <recommendedName>
        <fullName evidence="7">PhoU domain-containing protein</fullName>
    </recommendedName>
</protein>
<gene>
    <name evidence="8" type="ORF">METZ01_LOCUS24670</name>
</gene>
<evidence type="ECO:0000256" key="5">
    <source>
        <dbReference type="ARBA" id="ARBA00022490"/>
    </source>
</evidence>
<dbReference type="PANTHER" id="PTHR42930">
    <property type="entry name" value="PHOSPHATE-SPECIFIC TRANSPORT SYSTEM ACCESSORY PROTEIN PHOU"/>
    <property type="match status" value="1"/>
</dbReference>
<comment type="similarity">
    <text evidence="2">Belongs to the PhoU family.</text>
</comment>
<feature type="domain" description="PhoU" evidence="7">
    <location>
        <begin position="20"/>
        <end position="103"/>
    </location>
</feature>
<evidence type="ECO:0000313" key="8">
    <source>
        <dbReference type="EMBL" id="SUZ71816.1"/>
    </source>
</evidence>
<feature type="domain" description="PhoU" evidence="7">
    <location>
        <begin position="120"/>
        <end position="205"/>
    </location>
</feature>
<dbReference type="SUPFAM" id="SSF109755">
    <property type="entry name" value="PhoU-like"/>
    <property type="match status" value="1"/>
</dbReference>
<dbReference type="GO" id="GO:0006817">
    <property type="term" value="P:phosphate ion transport"/>
    <property type="evidence" value="ECO:0007669"/>
    <property type="project" value="UniProtKB-KW"/>
</dbReference>
<dbReference type="GO" id="GO:0045936">
    <property type="term" value="P:negative regulation of phosphate metabolic process"/>
    <property type="evidence" value="ECO:0007669"/>
    <property type="project" value="InterPro"/>
</dbReference>
<dbReference type="PANTHER" id="PTHR42930:SF3">
    <property type="entry name" value="PHOSPHATE-SPECIFIC TRANSPORT SYSTEM ACCESSORY PROTEIN PHOU"/>
    <property type="match status" value="1"/>
</dbReference>
<dbReference type="Pfam" id="PF01895">
    <property type="entry name" value="PhoU"/>
    <property type="match status" value="2"/>
</dbReference>
<dbReference type="InterPro" id="IPR028366">
    <property type="entry name" value="PhoU"/>
</dbReference>
<proteinExistence type="inferred from homology"/>
<dbReference type="PIRSF" id="PIRSF003107">
    <property type="entry name" value="PhoU"/>
    <property type="match status" value="1"/>
</dbReference>